<organism evidence="2 3">
    <name type="scientific">Hypsibius exemplaris</name>
    <name type="common">Freshwater tardigrade</name>
    <dbReference type="NCBI Taxonomy" id="2072580"/>
    <lineage>
        <taxon>Eukaryota</taxon>
        <taxon>Metazoa</taxon>
        <taxon>Ecdysozoa</taxon>
        <taxon>Tardigrada</taxon>
        <taxon>Eutardigrada</taxon>
        <taxon>Parachela</taxon>
        <taxon>Hypsibioidea</taxon>
        <taxon>Hypsibiidae</taxon>
        <taxon>Hypsibius</taxon>
    </lineage>
</organism>
<dbReference type="OrthoDB" id="428111at2759"/>
<evidence type="ECO:0000313" key="2">
    <source>
        <dbReference type="EMBL" id="OWA51629.1"/>
    </source>
</evidence>
<feature type="region of interest" description="Disordered" evidence="1">
    <location>
        <begin position="1"/>
        <end position="36"/>
    </location>
</feature>
<dbReference type="AlphaFoldDB" id="A0A9X6NE60"/>
<comment type="caution">
    <text evidence="2">The sequence shown here is derived from an EMBL/GenBank/DDBJ whole genome shotgun (WGS) entry which is preliminary data.</text>
</comment>
<keyword evidence="3" id="KW-1185">Reference proteome</keyword>
<sequence>MGWTAATHDTCSQPARDPQPPAGQLVPLPHPRHQQPGISLPSVMSEPIRTLGNIRPLPDYDLADIKAKFTQQLVELTEVRAISSTAVNLYWNILRHEEYIGGYFIKVPPRRTWKFLDGHRASRPGADAHAAESAKSTRIMSLSSCRSTRTSGSQQQRVELSDVGGR</sequence>
<proteinExistence type="predicted"/>
<accession>A0A9X6NE60</accession>
<evidence type="ECO:0000313" key="3">
    <source>
        <dbReference type="Proteomes" id="UP000192578"/>
    </source>
</evidence>
<dbReference type="Proteomes" id="UP000192578">
    <property type="component" value="Unassembled WGS sequence"/>
</dbReference>
<protein>
    <submittedName>
        <fullName evidence="2">Uncharacterized protein</fullName>
    </submittedName>
</protein>
<name>A0A9X6NE60_HYPEX</name>
<dbReference type="Gene3D" id="2.60.40.10">
    <property type="entry name" value="Immunoglobulins"/>
    <property type="match status" value="1"/>
</dbReference>
<evidence type="ECO:0000256" key="1">
    <source>
        <dbReference type="SAM" id="MobiDB-lite"/>
    </source>
</evidence>
<reference evidence="3" key="1">
    <citation type="submission" date="2017-01" db="EMBL/GenBank/DDBJ databases">
        <title>Comparative genomics of anhydrobiosis in the tardigrade Hypsibius dujardini.</title>
        <authorList>
            <person name="Yoshida Y."/>
            <person name="Koutsovoulos G."/>
            <person name="Laetsch D."/>
            <person name="Stevens L."/>
            <person name="Kumar S."/>
            <person name="Horikawa D."/>
            <person name="Ishino K."/>
            <person name="Komine S."/>
            <person name="Tomita M."/>
            <person name="Blaxter M."/>
            <person name="Arakawa K."/>
        </authorList>
    </citation>
    <scope>NUCLEOTIDE SEQUENCE [LARGE SCALE GENOMIC DNA]</scope>
    <source>
        <strain evidence="3">Z151</strain>
    </source>
</reference>
<dbReference type="EMBL" id="MTYJ01000233">
    <property type="protein sequence ID" value="OWA51629.1"/>
    <property type="molecule type" value="Genomic_DNA"/>
</dbReference>
<dbReference type="InterPro" id="IPR013783">
    <property type="entry name" value="Ig-like_fold"/>
</dbReference>
<feature type="region of interest" description="Disordered" evidence="1">
    <location>
        <begin position="144"/>
        <end position="166"/>
    </location>
</feature>
<feature type="compositionally biased region" description="Polar residues" evidence="1">
    <location>
        <begin position="144"/>
        <end position="158"/>
    </location>
</feature>
<gene>
    <name evidence="2" type="ORF">BV898_16102</name>
</gene>